<keyword evidence="4 8" id="KW-0418">Kinase</keyword>
<dbReference type="GO" id="GO:0008443">
    <property type="term" value="F:phosphofructokinase activity"/>
    <property type="evidence" value="ECO:0007669"/>
    <property type="project" value="TreeGrafter"/>
</dbReference>
<dbReference type="InterPro" id="IPR011611">
    <property type="entry name" value="PfkB_dom"/>
</dbReference>
<evidence type="ECO:0000259" key="7">
    <source>
        <dbReference type="Pfam" id="PF00294"/>
    </source>
</evidence>
<dbReference type="SUPFAM" id="SSF53613">
    <property type="entry name" value="Ribokinase-like"/>
    <property type="match status" value="1"/>
</dbReference>
<reference evidence="8 9" key="1">
    <citation type="submission" date="2019-06" db="EMBL/GenBank/DDBJ databases">
        <authorList>
            <person name="Li J."/>
        </authorList>
    </citation>
    <scope>NUCLEOTIDE SEQUENCE [LARGE SCALE GENOMIC DNA]</scope>
    <source>
        <strain evidence="8 9">LMG 28165</strain>
    </source>
</reference>
<dbReference type="OrthoDB" id="9801219at2"/>
<keyword evidence="9" id="KW-1185">Reference proteome</keyword>
<dbReference type="GO" id="GO:0005524">
    <property type="term" value="F:ATP binding"/>
    <property type="evidence" value="ECO:0007669"/>
    <property type="project" value="UniProtKB-KW"/>
</dbReference>
<comment type="caution">
    <text evidence="8">The sequence shown here is derived from an EMBL/GenBank/DDBJ whole genome shotgun (WGS) entry which is preliminary data.</text>
</comment>
<dbReference type="InterPro" id="IPR029056">
    <property type="entry name" value="Ribokinase-like"/>
</dbReference>
<evidence type="ECO:0000256" key="5">
    <source>
        <dbReference type="ARBA" id="ARBA00022840"/>
    </source>
</evidence>
<keyword evidence="2 6" id="KW-0808">Transferase</keyword>
<evidence type="ECO:0000256" key="2">
    <source>
        <dbReference type="ARBA" id="ARBA00022679"/>
    </source>
</evidence>
<dbReference type="RefSeq" id="WP_139464834.1">
    <property type="nucleotide sequence ID" value="NZ_VDHJ01000003.1"/>
</dbReference>
<proteinExistence type="inferred from homology"/>
<dbReference type="InterPro" id="IPR002173">
    <property type="entry name" value="Carboh/pur_kinase_PfkB_CS"/>
</dbReference>
<organism evidence="8 9">
    <name type="scientific">Corynebacterium tapiri</name>
    <dbReference type="NCBI Taxonomy" id="1448266"/>
    <lineage>
        <taxon>Bacteria</taxon>
        <taxon>Bacillati</taxon>
        <taxon>Actinomycetota</taxon>
        <taxon>Actinomycetes</taxon>
        <taxon>Mycobacteriales</taxon>
        <taxon>Corynebacteriaceae</taxon>
        <taxon>Corynebacterium</taxon>
    </lineage>
</organism>
<dbReference type="Gene3D" id="3.40.1190.20">
    <property type="match status" value="1"/>
</dbReference>
<dbReference type="InterPro" id="IPR017583">
    <property type="entry name" value="Tagatose/fructose_Pkinase"/>
</dbReference>
<evidence type="ECO:0000256" key="6">
    <source>
        <dbReference type="PIRNR" id="PIRNR000535"/>
    </source>
</evidence>
<dbReference type="EMBL" id="VDHJ01000003">
    <property type="protein sequence ID" value="TNL99219.1"/>
    <property type="molecule type" value="Genomic_DNA"/>
</dbReference>
<sequence>MIVTCTPNPSIDTTVHIPEGLQVGEVNRAASVERIAGGKGINVSRAAHLARTETCAVFPASQHDPFVPLVDATGIAARRVDSTGEVRVNTTVTDANGETTKLNGPGAALSDACANQLISTTASAAANAQAIVLAGSLPPGLAIDYYVTASAQLHRQCPQALIAVDTSDAPLQALGTHLDEAHVDVLKPNEHELAQLSNTPVESLDDVVTAARHLISRGVGAVLATLGGHGAVLVTSEGAWHAQAGPVEVRSTVGAGDSSLAGYLLARLAGLSPDECLARAVAYGSAAASLSGTHLPAPADADKISVTTQAL</sequence>
<protein>
    <submittedName>
        <fullName evidence="8">1-phosphofructokinase family hexose kinase</fullName>
    </submittedName>
</protein>
<evidence type="ECO:0000313" key="8">
    <source>
        <dbReference type="EMBL" id="TNL99219.1"/>
    </source>
</evidence>
<evidence type="ECO:0000256" key="1">
    <source>
        <dbReference type="ARBA" id="ARBA00010688"/>
    </source>
</evidence>
<dbReference type="PROSITE" id="PS00584">
    <property type="entry name" value="PFKB_KINASES_2"/>
    <property type="match status" value="1"/>
</dbReference>
<evidence type="ECO:0000256" key="4">
    <source>
        <dbReference type="ARBA" id="ARBA00022777"/>
    </source>
</evidence>
<dbReference type="PANTHER" id="PTHR46566">
    <property type="entry name" value="1-PHOSPHOFRUCTOKINASE-RELATED"/>
    <property type="match status" value="1"/>
</dbReference>
<dbReference type="Proteomes" id="UP000312032">
    <property type="component" value="Unassembled WGS sequence"/>
</dbReference>
<keyword evidence="5" id="KW-0067">ATP-binding</keyword>
<dbReference type="AlphaFoldDB" id="A0A5C4U4X6"/>
<accession>A0A5C4U4X6</accession>
<dbReference type="CDD" id="cd01164">
    <property type="entry name" value="FruK_PfkB_like"/>
    <property type="match status" value="1"/>
</dbReference>
<name>A0A5C4U4X6_9CORY</name>
<keyword evidence="3" id="KW-0547">Nucleotide-binding</keyword>
<dbReference type="PANTHER" id="PTHR46566:SF5">
    <property type="entry name" value="1-PHOSPHOFRUCTOKINASE"/>
    <property type="match status" value="1"/>
</dbReference>
<dbReference type="NCBIfam" id="TIGR03168">
    <property type="entry name" value="1-PFK"/>
    <property type="match status" value="1"/>
</dbReference>
<dbReference type="GO" id="GO:0005829">
    <property type="term" value="C:cytosol"/>
    <property type="evidence" value="ECO:0007669"/>
    <property type="project" value="TreeGrafter"/>
</dbReference>
<feature type="domain" description="Carbohydrate kinase PfkB" evidence="7">
    <location>
        <begin position="9"/>
        <end position="298"/>
    </location>
</feature>
<comment type="similarity">
    <text evidence="1">Belongs to the carbohydrate kinase PfkB family.</text>
</comment>
<evidence type="ECO:0000256" key="3">
    <source>
        <dbReference type="ARBA" id="ARBA00022741"/>
    </source>
</evidence>
<gene>
    <name evidence="8" type="ORF">FHE74_02355</name>
</gene>
<dbReference type="Pfam" id="PF00294">
    <property type="entry name" value="PfkB"/>
    <property type="match status" value="1"/>
</dbReference>
<dbReference type="PIRSF" id="PIRSF000535">
    <property type="entry name" value="1PFK/6PFK/LacC"/>
    <property type="match status" value="1"/>
</dbReference>
<evidence type="ECO:0000313" key="9">
    <source>
        <dbReference type="Proteomes" id="UP000312032"/>
    </source>
</evidence>